<keyword evidence="10" id="KW-1185">Reference proteome</keyword>
<dbReference type="EMBL" id="JABTTE010000002">
    <property type="protein sequence ID" value="NSL50534.1"/>
    <property type="molecule type" value="Genomic_DNA"/>
</dbReference>
<evidence type="ECO:0000313" key="10">
    <source>
        <dbReference type="Proteomes" id="UP000625804"/>
    </source>
</evidence>
<feature type="active site" description="Acyl-thioester intermediate" evidence="5">
    <location>
        <position position="89"/>
    </location>
</feature>
<dbReference type="InterPro" id="IPR020615">
    <property type="entry name" value="Thiolase_acyl_enz_int_AS"/>
</dbReference>
<reference evidence="9" key="1">
    <citation type="submission" date="2020-06" db="EMBL/GenBank/DDBJ databases">
        <title>A novel thermopfilic bacterium from Erzurum, Turkey.</title>
        <authorList>
            <person name="Adiguzel A."/>
            <person name="Ay H."/>
            <person name="Baltaci M.O."/>
        </authorList>
    </citation>
    <scope>NUCLEOTIDE SEQUENCE</scope>
    <source>
        <strain evidence="9">P2</strain>
    </source>
</reference>
<sequence>MREAVIVDAVRTPIGKFNGSFTNVRADDLGAHVIRELLKRNKVAPAEIEDVIFGCANQAGEDNRNVARMSLLLAGLPQTVPGVTVNRLCGSGLEAINEAAIRIKAGLGDIYIAGGTENMTRAPLVMMKTHLSNERGHQTLYDTMLGWRLVNPEMEKLYPPISLGETAENVAEEYRITREEQDEFAFNSHMKASSAISQGKFNAEIVAYRIPQKKNDPIIFHTDEHVRPDTTIEALSQLKPAFKRNGTVTAGNSSGINDGASAVLIMEKKTAERLGFKPLAKYVTSAVHGVDPSYMGIGPIPATRKALSRANLSVDQIDLIEINEAFASQVLACVKELKFNMEKVNVNGGAIALGHPLGCSGARIVTTLVHEMQRRDCRYTLATMCIGVGQGITTIFEKIE</sequence>
<feature type="domain" description="Thiolase N-terminal" evidence="7">
    <location>
        <begin position="5"/>
        <end position="268"/>
    </location>
</feature>
<dbReference type="RefSeq" id="WP_173729739.1">
    <property type="nucleotide sequence ID" value="NZ_JABTTE010000002.1"/>
</dbReference>
<dbReference type="Gene3D" id="3.40.47.10">
    <property type="match status" value="2"/>
</dbReference>
<gene>
    <name evidence="9" type="ORF">HR057_02010</name>
</gene>
<comment type="similarity">
    <text evidence="2 6">Belongs to the thiolase-like superfamily. Thiolase family.</text>
</comment>
<evidence type="ECO:0000313" key="9">
    <source>
        <dbReference type="EMBL" id="NSL50534.1"/>
    </source>
</evidence>
<keyword evidence="3 6" id="KW-0808">Transferase</keyword>
<dbReference type="PROSITE" id="PS00737">
    <property type="entry name" value="THIOLASE_2"/>
    <property type="match status" value="1"/>
</dbReference>
<feature type="active site" description="Proton acceptor" evidence="5">
    <location>
        <position position="355"/>
    </location>
</feature>
<dbReference type="CDD" id="cd00751">
    <property type="entry name" value="thiolase"/>
    <property type="match status" value="1"/>
</dbReference>
<dbReference type="NCBIfam" id="TIGR01930">
    <property type="entry name" value="AcCoA-C-Actrans"/>
    <property type="match status" value="1"/>
</dbReference>
<dbReference type="PIRSF" id="PIRSF000429">
    <property type="entry name" value="Ac-CoA_Ac_transf"/>
    <property type="match status" value="1"/>
</dbReference>
<dbReference type="Proteomes" id="UP000625804">
    <property type="component" value="Unassembled WGS sequence"/>
</dbReference>
<dbReference type="InterPro" id="IPR020613">
    <property type="entry name" value="Thiolase_CS"/>
</dbReference>
<dbReference type="GO" id="GO:0006635">
    <property type="term" value="P:fatty acid beta-oxidation"/>
    <property type="evidence" value="ECO:0007669"/>
    <property type="project" value="TreeGrafter"/>
</dbReference>
<dbReference type="FunFam" id="3.40.47.10:FF:000010">
    <property type="entry name" value="Acetyl-CoA acetyltransferase (Thiolase)"/>
    <property type="match status" value="1"/>
</dbReference>
<feature type="domain" description="Thiolase C-terminal" evidence="8">
    <location>
        <begin position="277"/>
        <end position="398"/>
    </location>
</feature>
<dbReference type="InterPro" id="IPR016039">
    <property type="entry name" value="Thiolase-like"/>
</dbReference>
<dbReference type="InterPro" id="IPR020616">
    <property type="entry name" value="Thiolase_N"/>
</dbReference>
<evidence type="ECO:0000256" key="4">
    <source>
        <dbReference type="ARBA" id="ARBA00023315"/>
    </source>
</evidence>
<name>A0A8J8GBK5_9BACI</name>
<evidence type="ECO:0000259" key="7">
    <source>
        <dbReference type="Pfam" id="PF00108"/>
    </source>
</evidence>
<dbReference type="InterPro" id="IPR020617">
    <property type="entry name" value="Thiolase_C"/>
</dbReference>
<dbReference type="InterPro" id="IPR002155">
    <property type="entry name" value="Thiolase"/>
</dbReference>
<evidence type="ECO:0000259" key="8">
    <source>
        <dbReference type="Pfam" id="PF02803"/>
    </source>
</evidence>
<evidence type="ECO:0000256" key="1">
    <source>
        <dbReference type="ARBA" id="ARBA00005189"/>
    </source>
</evidence>
<proteinExistence type="inferred from homology"/>
<dbReference type="PROSITE" id="PS00098">
    <property type="entry name" value="THIOLASE_1"/>
    <property type="match status" value="1"/>
</dbReference>
<comment type="pathway">
    <text evidence="1">Lipid metabolism.</text>
</comment>
<organism evidence="9 10">
    <name type="scientific">Calidifontibacillus erzurumensis</name>
    <dbReference type="NCBI Taxonomy" id="2741433"/>
    <lineage>
        <taxon>Bacteria</taxon>
        <taxon>Bacillati</taxon>
        <taxon>Bacillota</taxon>
        <taxon>Bacilli</taxon>
        <taxon>Bacillales</taxon>
        <taxon>Bacillaceae</taxon>
        <taxon>Calidifontibacillus/Schinkia group</taxon>
        <taxon>Calidifontibacillus</taxon>
    </lineage>
</organism>
<evidence type="ECO:0000256" key="3">
    <source>
        <dbReference type="ARBA" id="ARBA00022679"/>
    </source>
</evidence>
<feature type="active site" description="Proton acceptor" evidence="5">
    <location>
        <position position="385"/>
    </location>
</feature>
<dbReference type="GO" id="GO:0003988">
    <property type="term" value="F:acetyl-CoA C-acyltransferase activity"/>
    <property type="evidence" value="ECO:0007669"/>
    <property type="project" value="TreeGrafter"/>
</dbReference>
<dbReference type="Pfam" id="PF00108">
    <property type="entry name" value="Thiolase_N"/>
    <property type="match status" value="1"/>
</dbReference>
<comment type="caution">
    <text evidence="9">The sequence shown here is derived from an EMBL/GenBank/DDBJ whole genome shotgun (WGS) entry which is preliminary data.</text>
</comment>
<accession>A0A8J8GBK5</accession>
<dbReference type="PANTHER" id="PTHR43853:SF2">
    <property type="entry name" value="3-OXOADIPYL-COA_3-OXO-5,6-DEHYDROSUBERYL-COA THIOLASE"/>
    <property type="match status" value="1"/>
</dbReference>
<keyword evidence="4 6" id="KW-0012">Acyltransferase</keyword>
<dbReference type="GO" id="GO:0010124">
    <property type="term" value="P:phenylacetate catabolic process"/>
    <property type="evidence" value="ECO:0007669"/>
    <property type="project" value="TreeGrafter"/>
</dbReference>
<evidence type="ECO:0000256" key="2">
    <source>
        <dbReference type="ARBA" id="ARBA00010982"/>
    </source>
</evidence>
<protein>
    <submittedName>
        <fullName evidence="9">Thiolase family protein</fullName>
    </submittedName>
</protein>
<evidence type="ECO:0000256" key="6">
    <source>
        <dbReference type="RuleBase" id="RU003557"/>
    </source>
</evidence>
<dbReference type="GO" id="GO:0005737">
    <property type="term" value="C:cytoplasm"/>
    <property type="evidence" value="ECO:0007669"/>
    <property type="project" value="UniProtKB-ARBA"/>
</dbReference>
<dbReference type="SUPFAM" id="SSF53901">
    <property type="entry name" value="Thiolase-like"/>
    <property type="match status" value="2"/>
</dbReference>
<dbReference type="InterPro" id="IPR050215">
    <property type="entry name" value="Thiolase-like_sf_Thiolase"/>
</dbReference>
<dbReference type="Pfam" id="PF02803">
    <property type="entry name" value="Thiolase_C"/>
    <property type="match status" value="1"/>
</dbReference>
<dbReference type="PANTHER" id="PTHR43853">
    <property type="entry name" value="3-KETOACYL-COA THIOLASE, PEROXISOMAL"/>
    <property type="match status" value="1"/>
</dbReference>
<evidence type="ECO:0000256" key="5">
    <source>
        <dbReference type="PIRSR" id="PIRSR000429-1"/>
    </source>
</evidence>
<dbReference type="AlphaFoldDB" id="A0A8J8GBK5"/>